<evidence type="ECO:0000313" key="2">
    <source>
        <dbReference type="EMBL" id="MBK6088028.1"/>
    </source>
</evidence>
<sequence length="376" mass="42161">MKKSDALRLKTRKMIAKNIIILVVLAVVAFVGAYSWFTIHQQTTAGGVDVSTKVNDKLEFYIMPPSGSDQYSAINSRLRDNATWNNDHPSETRRQTEWNEGELNFDFSDQQLKFMDGLFMSEVTGNGTTFNIPKLMQYDQIAYVDTTQSFEAAVANDNYMSFDLYFRSKHNYSIALTRDSKIEPVNGNSLSGQHVYNGDTDEASMKPGAIGAVRMSVLNCEANNACELLWIPAPNVWYDGINDRLYTGLTANGTSPYDFNHGSAYYTGSAIAERQNEHTTDHAFYSSASTRVKWENGTYNVIAGTDSSYQYQLRAASSTDIVVVTLPHRDTANDYYYGHIRVNLWIEGEDSEARLRLVNGKINMSLNFDIVEAVSG</sequence>
<evidence type="ECO:0000256" key="1">
    <source>
        <dbReference type="SAM" id="Phobius"/>
    </source>
</evidence>
<accession>A0A934WQI8</accession>
<protein>
    <submittedName>
        <fullName evidence="2">Uncharacterized protein</fullName>
    </submittedName>
</protein>
<keyword evidence="1" id="KW-0812">Transmembrane</keyword>
<dbReference type="Proteomes" id="UP000633365">
    <property type="component" value="Unassembled WGS sequence"/>
</dbReference>
<organism evidence="2 3">
    <name type="scientific">Ruminococcus difficilis</name>
    <dbReference type="NCBI Taxonomy" id="2763069"/>
    <lineage>
        <taxon>Bacteria</taxon>
        <taxon>Bacillati</taxon>
        <taxon>Bacillota</taxon>
        <taxon>Clostridia</taxon>
        <taxon>Eubacteriales</taxon>
        <taxon>Oscillospiraceae</taxon>
        <taxon>Ruminococcus</taxon>
    </lineage>
</organism>
<keyword evidence="1" id="KW-1133">Transmembrane helix</keyword>
<dbReference type="EMBL" id="JAEQMG010000048">
    <property type="protein sequence ID" value="MBK6088028.1"/>
    <property type="molecule type" value="Genomic_DNA"/>
</dbReference>
<dbReference type="AlphaFoldDB" id="A0A934WQI8"/>
<feature type="transmembrane region" description="Helical" evidence="1">
    <location>
        <begin position="20"/>
        <end position="37"/>
    </location>
</feature>
<name>A0A934WQI8_9FIRM</name>
<comment type="caution">
    <text evidence="2">The sequence shown here is derived from an EMBL/GenBank/DDBJ whole genome shotgun (WGS) entry which is preliminary data.</text>
</comment>
<keyword evidence="1" id="KW-0472">Membrane</keyword>
<reference evidence="2" key="1">
    <citation type="submission" date="2021-01" db="EMBL/GenBank/DDBJ databases">
        <title>Genome public.</title>
        <authorList>
            <person name="Liu C."/>
            <person name="Sun Q."/>
        </authorList>
    </citation>
    <scope>NUCLEOTIDE SEQUENCE</scope>
    <source>
        <strain evidence="2">M6</strain>
    </source>
</reference>
<gene>
    <name evidence="2" type="ORF">JKK62_05075</name>
</gene>
<keyword evidence="3" id="KW-1185">Reference proteome</keyword>
<proteinExistence type="predicted"/>
<evidence type="ECO:0000313" key="3">
    <source>
        <dbReference type="Proteomes" id="UP000633365"/>
    </source>
</evidence>